<dbReference type="PANTHER" id="PTHR11236">
    <property type="entry name" value="AMINOBENZOATE/ANTHRANILATE SYNTHASE"/>
    <property type="match status" value="1"/>
</dbReference>
<dbReference type="GO" id="GO:0000162">
    <property type="term" value="P:L-tryptophan biosynthetic process"/>
    <property type="evidence" value="ECO:0007669"/>
    <property type="project" value="TreeGrafter"/>
</dbReference>
<protein>
    <recommendedName>
        <fullName evidence="4">aminodeoxychorismate synthase</fullName>
        <ecNumber evidence="4">2.6.1.85</ecNumber>
    </recommendedName>
    <alternativeName>
        <fullName evidence="8">Para-aminobenzoate synthase</fullName>
    </alternativeName>
    <alternativeName>
        <fullName evidence="9">p-aminobenzoic acid synthase</fullName>
    </alternativeName>
</protein>
<dbReference type="PANTHER" id="PTHR11236:SF18">
    <property type="entry name" value="AMINODEOXYCHORISMATE SYNTHASE"/>
    <property type="match status" value="1"/>
</dbReference>
<keyword evidence="14" id="KW-1185">Reference proteome</keyword>
<dbReference type="OrthoDB" id="64220at2759"/>
<proteinExistence type="inferred from homology"/>
<evidence type="ECO:0000313" key="13">
    <source>
        <dbReference type="EMBL" id="CDF91356.1"/>
    </source>
</evidence>
<dbReference type="InterPro" id="IPR017926">
    <property type="entry name" value="GATASE"/>
</dbReference>
<evidence type="ECO:0000256" key="8">
    <source>
        <dbReference type="ARBA" id="ARBA00031329"/>
    </source>
</evidence>
<evidence type="ECO:0000256" key="5">
    <source>
        <dbReference type="ARBA" id="ARBA00022679"/>
    </source>
</evidence>
<dbReference type="CDD" id="cd01743">
    <property type="entry name" value="GATase1_Anthranilate_Synthase"/>
    <property type="match status" value="1"/>
</dbReference>
<dbReference type="Pfam" id="PF04715">
    <property type="entry name" value="Anth_synt_I_N"/>
    <property type="match status" value="1"/>
</dbReference>
<dbReference type="EMBL" id="HG316464">
    <property type="protein sequence ID" value="CDF91356.1"/>
    <property type="molecule type" value="Genomic_DNA"/>
</dbReference>
<dbReference type="GO" id="GO:0046820">
    <property type="term" value="F:4-amino-4-deoxychorismate synthase activity"/>
    <property type="evidence" value="ECO:0007669"/>
    <property type="project" value="UniProtKB-EC"/>
</dbReference>
<evidence type="ECO:0000256" key="7">
    <source>
        <dbReference type="ARBA" id="ARBA00022962"/>
    </source>
</evidence>
<dbReference type="GO" id="GO:0005737">
    <property type="term" value="C:cytoplasm"/>
    <property type="evidence" value="ECO:0007669"/>
    <property type="project" value="TreeGrafter"/>
</dbReference>
<dbReference type="SUPFAM" id="SSF56322">
    <property type="entry name" value="ADC synthase"/>
    <property type="match status" value="1"/>
</dbReference>
<dbReference type="GO" id="GO:0046654">
    <property type="term" value="P:tetrahydrofolate biosynthetic process"/>
    <property type="evidence" value="ECO:0007669"/>
    <property type="project" value="UniProtKB-UniPathway"/>
</dbReference>
<dbReference type="GO" id="GO:0008153">
    <property type="term" value="P:4-aminobenzoate biosynthetic process"/>
    <property type="evidence" value="ECO:0007669"/>
    <property type="project" value="TreeGrafter"/>
</dbReference>
<name>A0A8J2TAL4_ZYGB2</name>
<dbReference type="Gene3D" id="3.40.50.880">
    <property type="match status" value="1"/>
</dbReference>
<dbReference type="InterPro" id="IPR029062">
    <property type="entry name" value="Class_I_gatase-like"/>
</dbReference>
<evidence type="ECO:0000259" key="11">
    <source>
        <dbReference type="Pfam" id="PF00425"/>
    </source>
</evidence>
<evidence type="ECO:0000256" key="6">
    <source>
        <dbReference type="ARBA" id="ARBA00022909"/>
    </source>
</evidence>
<dbReference type="Proteomes" id="UP000019375">
    <property type="component" value="Unassembled WGS sequence"/>
</dbReference>
<dbReference type="InterPro" id="IPR005801">
    <property type="entry name" value="ADC_synthase"/>
</dbReference>
<keyword evidence="6" id="KW-0289">Folate biosynthesis</keyword>
<dbReference type="InterPro" id="IPR015890">
    <property type="entry name" value="Chorismate_C"/>
</dbReference>
<dbReference type="InterPro" id="IPR019999">
    <property type="entry name" value="Anth_synth_I-like"/>
</dbReference>
<evidence type="ECO:0000256" key="1">
    <source>
        <dbReference type="ARBA" id="ARBA00001000"/>
    </source>
</evidence>
<dbReference type="NCBIfam" id="TIGR01823">
    <property type="entry name" value="PabB-fungal"/>
    <property type="match status" value="1"/>
</dbReference>
<evidence type="ECO:0000259" key="10">
    <source>
        <dbReference type="Pfam" id="PF00117"/>
    </source>
</evidence>
<evidence type="ECO:0000256" key="4">
    <source>
        <dbReference type="ARBA" id="ARBA00013139"/>
    </source>
</evidence>
<evidence type="ECO:0000256" key="2">
    <source>
        <dbReference type="ARBA" id="ARBA00005009"/>
    </source>
</evidence>
<dbReference type="InterPro" id="IPR006805">
    <property type="entry name" value="Anth_synth_I_N"/>
</dbReference>
<dbReference type="Gene3D" id="3.60.120.10">
    <property type="entry name" value="Anthranilate synthase"/>
    <property type="match status" value="1"/>
</dbReference>
<feature type="domain" description="Chorismate-utilising enzyme C-terminal" evidence="11">
    <location>
        <begin position="467"/>
        <end position="730"/>
    </location>
</feature>
<dbReference type="SUPFAM" id="SSF52317">
    <property type="entry name" value="Class I glutamine amidotransferase-like"/>
    <property type="match status" value="1"/>
</dbReference>
<gene>
    <name evidence="13" type="ORF">BN860_00958g</name>
</gene>
<comment type="similarity">
    <text evidence="3">In the C-terminal section; belongs to the anthranilate synthase component I family.</text>
</comment>
<dbReference type="EC" id="2.6.1.85" evidence="4"/>
<dbReference type="InterPro" id="IPR006221">
    <property type="entry name" value="TrpG/PapA_dom"/>
</dbReference>
<evidence type="ECO:0000313" key="14">
    <source>
        <dbReference type="Proteomes" id="UP000019375"/>
    </source>
</evidence>
<dbReference type="UniPathway" id="UPA00077">
    <property type="reaction ID" value="UER00149"/>
</dbReference>
<accession>A0A8J2TAL4</accession>
<dbReference type="PROSITE" id="PS51273">
    <property type="entry name" value="GATASE_TYPE_1"/>
    <property type="match status" value="1"/>
</dbReference>
<dbReference type="PRINTS" id="PR00096">
    <property type="entry name" value="GATASE"/>
</dbReference>
<sequence length="739" mass="83403">MAIGGAQLPLNVLFIDSYDSFSYNVVRLVEQQTFSDCGEVQVTIIHNDTFAHASELNSYLKYFDCVVIGPGPGNPVNGSADVGLLATLFDDKTASVPILGICLGFQAMCLSQASQIAELDTIKHGQVCRVYLSGDSALFHGYPSFFKSTRYHSLHAYEAPNLIPLAYTKDENGQLLMAVQVKNLPWYGVQYHPESHCSELGGLLINNFLKLALEYNKLTGRDKAKREDYNPEVYEKLGRVIDKTPVYRKLVPSTEEIYIKEYNVAHTPNLTLKICDEMNQPKLVMASSSGDEHRGQWSIICLPNGNSDVFTHYSSLKRTTIHKWRDSNLSWHHLQHLLKGTEQSAYVLQEDKDQFWNTVGDFMKHKLIGNYADLPFLGGLVGTLGYEMGDIVPNNPSDYPDAKLVYIENSILINHIKGKMYAVSLSQDFPPTILKILDSPKLLDNSPIKWPMNLPETCFDIITPNDHSYSSAFDACQEHMHRGDSYEMCLTRQTCIRPDVPIQPWRIFQTLVQRNPAPFSSFFEFSDLIDLRKDQTLCLLSTSPERFLQWNRDTCELRPIKGTVKKGPTMCRERAIEILKTPKEFGENLMILDLIRNDLYELLPRVQVQEFMAVEEYQTVYQLVSVVKGEGLANSPYSGLDVLKHSLPAGSMTGAPKKITVQLLHDIERSRRGIYSGVTGYWSVNDNADWSVNIRCLYSYDGGLQWYCGAGGAITVLSTREGELEELKTKLESALQVFT</sequence>
<keyword evidence="5" id="KW-0808">Transferase</keyword>
<dbReference type="PRINTS" id="PR00097">
    <property type="entry name" value="ANTSNTHASEII"/>
</dbReference>
<evidence type="ECO:0000256" key="3">
    <source>
        <dbReference type="ARBA" id="ARBA00005970"/>
    </source>
</evidence>
<dbReference type="InterPro" id="IPR010117">
    <property type="entry name" value="PabB_fungal"/>
</dbReference>
<reference evidence="14" key="1">
    <citation type="journal article" date="2013" name="Genome Announc.">
        <title>Genome sequence of the food spoilage yeast Zygosaccharomyces bailii CLIB 213(T).</title>
        <authorList>
            <person name="Galeote V."/>
            <person name="Bigey F."/>
            <person name="Devillers H."/>
            <person name="Neuveglise C."/>
            <person name="Dequin S."/>
        </authorList>
    </citation>
    <scope>NUCLEOTIDE SEQUENCE [LARGE SCALE GENOMIC DNA]</scope>
    <source>
        <strain evidence="14">CLIB 213 / ATCC 58445 / CBS 680 / CCRC 21525 / NBRC 1098 / NCYC 1416 / NRRL Y-2227</strain>
    </source>
</reference>
<organism evidence="13 14">
    <name type="scientific">Zygosaccharomyces bailii (strain CLIB 213 / ATCC 58445 / CBS 680 / BCRC 21525 / NBRC 1098 / NCYC 1416 / NRRL Y-2227)</name>
    <dbReference type="NCBI Taxonomy" id="1333698"/>
    <lineage>
        <taxon>Eukaryota</taxon>
        <taxon>Fungi</taxon>
        <taxon>Dikarya</taxon>
        <taxon>Ascomycota</taxon>
        <taxon>Saccharomycotina</taxon>
        <taxon>Saccharomycetes</taxon>
        <taxon>Saccharomycetales</taxon>
        <taxon>Saccharomycetaceae</taxon>
        <taxon>Zygosaccharomyces</taxon>
    </lineage>
</organism>
<feature type="domain" description="Glutamine amidotransferase" evidence="10">
    <location>
        <begin position="14"/>
        <end position="209"/>
    </location>
</feature>
<comment type="catalytic activity">
    <reaction evidence="1">
        <text>chorismate + L-glutamine = 4-amino-4-deoxychorismate + L-glutamate</text>
        <dbReference type="Rhea" id="RHEA:11672"/>
        <dbReference type="ChEBI" id="CHEBI:29748"/>
        <dbReference type="ChEBI" id="CHEBI:29985"/>
        <dbReference type="ChEBI" id="CHEBI:58359"/>
        <dbReference type="ChEBI" id="CHEBI:58406"/>
        <dbReference type="EC" id="2.6.1.85"/>
    </reaction>
</comment>
<evidence type="ECO:0000259" key="12">
    <source>
        <dbReference type="Pfam" id="PF04715"/>
    </source>
</evidence>
<keyword evidence="7" id="KW-0315">Glutamine amidotransferase</keyword>
<dbReference type="Pfam" id="PF00117">
    <property type="entry name" value="GATase"/>
    <property type="match status" value="1"/>
</dbReference>
<comment type="pathway">
    <text evidence="2">Cofactor biosynthesis; tetrahydrofolate biosynthesis; 4-aminobenzoate from chorismate: step 1/2.</text>
</comment>
<dbReference type="AlphaFoldDB" id="A0A8J2TAL4"/>
<dbReference type="NCBIfam" id="TIGR00566">
    <property type="entry name" value="trpG_papA"/>
    <property type="match status" value="1"/>
</dbReference>
<dbReference type="Pfam" id="PF00425">
    <property type="entry name" value="Chorismate_bind"/>
    <property type="match status" value="1"/>
</dbReference>
<dbReference type="GO" id="GO:0046656">
    <property type="term" value="P:folic acid biosynthetic process"/>
    <property type="evidence" value="ECO:0007669"/>
    <property type="project" value="UniProtKB-KW"/>
</dbReference>
<feature type="domain" description="Anthranilate synthase component I N-terminal" evidence="12">
    <location>
        <begin position="279"/>
        <end position="421"/>
    </location>
</feature>
<evidence type="ECO:0000256" key="9">
    <source>
        <dbReference type="ARBA" id="ARBA00031904"/>
    </source>
</evidence>